<keyword evidence="2" id="KW-1185">Reference proteome</keyword>
<accession>A0A7W6D3N7</accession>
<name>A0A7W6D3N7_9HYPH</name>
<dbReference type="AlphaFoldDB" id="A0A7W6D3N7"/>
<proteinExistence type="predicted"/>
<evidence type="ECO:0000313" key="1">
    <source>
        <dbReference type="EMBL" id="MBB3973991.1"/>
    </source>
</evidence>
<organism evidence="1 2">
    <name type="scientific">Hansschlegelia beijingensis</name>
    <dbReference type="NCBI Taxonomy" id="1133344"/>
    <lineage>
        <taxon>Bacteria</taxon>
        <taxon>Pseudomonadati</taxon>
        <taxon>Pseudomonadota</taxon>
        <taxon>Alphaproteobacteria</taxon>
        <taxon>Hyphomicrobiales</taxon>
        <taxon>Methylopilaceae</taxon>
        <taxon>Hansschlegelia</taxon>
    </lineage>
</organism>
<dbReference type="Proteomes" id="UP000528964">
    <property type="component" value="Unassembled WGS sequence"/>
</dbReference>
<dbReference type="EMBL" id="JACIDR010000004">
    <property type="protein sequence ID" value="MBB3973991.1"/>
    <property type="molecule type" value="Genomic_DNA"/>
</dbReference>
<evidence type="ECO:0000313" key="2">
    <source>
        <dbReference type="Proteomes" id="UP000528964"/>
    </source>
</evidence>
<comment type="caution">
    <text evidence="1">The sequence shown here is derived from an EMBL/GenBank/DDBJ whole genome shotgun (WGS) entry which is preliminary data.</text>
</comment>
<protein>
    <submittedName>
        <fullName evidence="1">Uncharacterized protein</fullName>
    </submittedName>
</protein>
<sequence length="33" mass="3722">MNPLAGTPFALWITGMMIWTEMLARAAQTGERR</sequence>
<reference evidence="1 2" key="1">
    <citation type="submission" date="2020-08" db="EMBL/GenBank/DDBJ databases">
        <title>Genomic Encyclopedia of Type Strains, Phase IV (KMG-IV): sequencing the most valuable type-strain genomes for metagenomic binning, comparative biology and taxonomic classification.</title>
        <authorList>
            <person name="Goeker M."/>
        </authorList>
    </citation>
    <scope>NUCLEOTIDE SEQUENCE [LARGE SCALE GENOMIC DNA]</scope>
    <source>
        <strain evidence="1 2">DSM 25481</strain>
    </source>
</reference>
<gene>
    <name evidence="1" type="ORF">GGR24_002668</name>
</gene>